<evidence type="ECO:0000256" key="5">
    <source>
        <dbReference type="ARBA" id="ARBA00023284"/>
    </source>
</evidence>
<evidence type="ECO:0000256" key="2">
    <source>
        <dbReference type="ARBA" id="ARBA00022729"/>
    </source>
</evidence>
<dbReference type="RefSeq" id="WP_380713542.1">
    <property type="nucleotide sequence ID" value="NZ_JBHUML010000003.1"/>
</dbReference>
<feature type="domain" description="Thioredoxin-like fold" evidence="6">
    <location>
        <begin position="41"/>
        <end position="213"/>
    </location>
</feature>
<comment type="similarity">
    <text evidence="1">Belongs to the thioredoxin family. DsbA subfamily.</text>
</comment>
<keyword evidence="4" id="KW-1015">Disulfide bond</keyword>
<dbReference type="InterPro" id="IPR012336">
    <property type="entry name" value="Thioredoxin-like_fold"/>
</dbReference>
<reference evidence="8" key="1">
    <citation type="journal article" date="2019" name="Int. J. Syst. Evol. Microbiol.">
        <title>The Global Catalogue of Microorganisms (GCM) 10K type strain sequencing project: providing services to taxonomists for standard genome sequencing and annotation.</title>
        <authorList>
            <consortium name="The Broad Institute Genomics Platform"/>
            <consortium name="The Broad Institute Genome Sequencing Center for Infectious Disease"/>
            <person name="Wu L."/>
            <person name="Ma J."/>
        </authorList>
    </citation>
    <scope>NUCLEOTIDE SEQUENCE [LARGE SCALE GENOMIC DNA]</scope>
    <source>
        <strain evidence="8">KCTC 33792</strain>
    </source>
</reference>
<keyword evidence="5" id="KW-0676">Redox-active center</keyword>
<evidence type="ECO:0000313" key="7">
    <source>
        <dbReference type="EMBL" id="MFD2706239.1"/>
    </source>
</evidence>
<dbReference type="EMBL" id="JBHUML010000003">
    <property type="protein sequence ID" value="MFD2706239.1"/>
    <property type="molecule type" value="Genomic_DNA"/>
</dbReference>
<evidence type="ECO:0000259" key="6">
    <source>
        <dbReference type="Pfam" id="PF13462"/>
    </source>
</evidence>
<organism evidence="7 8">
    <name type="scientific">Salibacterium lacus</name>
    <dbReference type="NCBI Taxonomy" id="1898109"/>
    <lineage>
        <taxon>Bacteria</taxon>
        <taxon>Bacillati</taxon>
        <taxon>Bacillota</taxon>
        <taxon>Bacilli</taxon>
        <taxon>Bacillales</taxon>
        <taxon>Bacillaceae</taxon>
    </lineage>
</organism>
<dbReference type="Gene3D" id="3.40.30.10">
    <property type="entry name" value="Glutaredoxin"/>
    <property type="match status" value="1"/>
</dbReference>
<proteinExistence type="inferred from homology"/>
<evidence type="ECO:0000256" key="3">
    <source>
        <dbReference type="ARBA" id="ARBA00023002"/>
    </source>
</evidence>
<evidence type="ECO:0000313" key="8">
    <source>
        <dbReference type="Proteomes" id="UP001597520"/>
    </source>
</evidence>
<sequence length="220" mass="24272">MKSKILVIVTAVVFVAMGVFLITRPDNPTGNQAGSKLELDNQPVMGEEDATVQVVEFGDYKCPACKSWSQTVFPKLQENYINSGDVSFTYVNTLFHGEKSRLAALASESVWDRSPEAFWSYHQTIFENHPGGQSQDEVWVTPDSLGDMAAQVDGAPAAEQVAEDVQQGTYEEQVSTDESLVDEYNIQFTPSILVNGTLIEDPLDWEAVQAAVEEELNQES</sequence>
<dbReference type="PANTHER" id="PTHR13887:SF14">
    <property type="entry name" value="DISULFIDE BOND FORMATION PROTEIN D"/>
    <property type="match status" value="1"/>
</dbReference>
<keyword evidence="8" id="KW-1185">Reference proteome</keyword>
<dbReference type="PANTHER" id="PTHR13887">
    <property type="entry name" value="GLUTATHIONE S-TRANSFERASE KAPPA"/>
    <property type="match status" value="1"/>
</dbReference>
<name>A0ABW5T2S2_9BACI</name>
<dbReference type="Proteomes" id="UP001597520">
    <property type="component" value="Unassembled WGS sequence"/>
</dbReference>
<evidence type="ECO:0000256" key="1">
    <source>
        <dbReference type="ARBA" id="ARBA00005791"/>
    </source>
</evidence>
<accession>A0ABW5T2S2</accession>
<keyword evidence="2" id="KW-0732">Signal</keyword>
<protein>
    <submittedName>
        <fullName evidence="7">Thioredoxin domain-containing protein</fullName>
    </submittedName>
</protein>
<dbReference type="SUPFAM" id="SSF52833">
    <property type="entry name" value="Thioredoxin-like"/>
    <property type="match status" value="1"/>
</dbReference>
<keyword evidence="3" id="KW-0560">Oxidoreductase</keyword>
<dbReference type="Pfam" id="PF13462">
    <property type="entry name" value="Thioredoxin_4"/>
    <property type="match status" value="1"/>
</dbReference>
<dbReference type="InterPro" id="IPR036249">
    <property type="entry name" value="Thioredoxin-like_sf"/>
</dbReference>
<evidence type="ECO:0000256" key="4">
    <source>
        <dbReference type="ARBA" id="ARBA00023157"/>
    </source>
</evidence>
<gene>
    <name evidence="7" type="ORF">ACFSUB_12255</name>
</gene>
<comment type="caution">
    <text evidence="7">The sequence shown here is derived from an EMBL/GenBank/DDBJ whole genome shotgun (WGS) entry which is preliminary data.</text>
</comment>